<name>A0A3N4HLB8_ASCIM</name>
<organism evidence="1 2">
    <name type="scientific">Ascobolus immersus RN42</name>
    <dbReference type="NCBI Taxonomy" id="1160509"/>
    <lineage>
        <taxon>Eukaryota</taxon>
        <taxon>Fungi</taxon>
        <taxon>Dikarya</taxon>
        <taxon>Ascomycota</taxon>
        <taxon>Pezizomycotina</taxon>
        <taxon>Pezizomycetes</taxon>
        <taxon>Pezizales</taxon>
        <taxon>Ascobolaceae</taxon>
        <taxon>Ascobolus</taxon>
    </lineage>
</organism>
<dbReference type="AlphaFoldDB" id="A0A3N4HLB8"/>
<proteinExistence type="predicted"/>
<dbReference type="Proteomes" id="UP000275078">
    <property type="component" value="Unassembled WGS sequence"/>
</dbReference>
<accession>A0A3N4HLB8</accession>
<keyword evidence="2" id="KW-1185">Reference proteome</keyword>
<gene>
    <name evidence="1" type="ORF">BJ508DRAFT_33480</name>
</gene>
<reference evidence="1 2" key="1">
    <citation type="journal article" date="2018" name="Nat. Ecol. Evol.">
        <title>Pezizomycetes genomes reveal the molecular basis of ectomycorrhizal truffle lifestyle.</title>
        <authorList>
            <person name="Murat C."/>
            <person name="Payen T."/>
            <person name="Noel B."/>
            <person name="Kuo A."/>
            <person name="Morin E."/>
            <person name="Chen J."/>
            <person name="Kohler A."/>
            <person name="Krizsan K."/>
            <person name="Balestrini R."/>
            <person name="Da Silva C."/>
            <person name="Montanini B."/>
            <person name="Hainaut M."/>
            <person name="Levati E."/>
            <person name="Barry K.W."/>
            <person name="Belfiori B."/>
            <person name="Cichocki N."/>
            <person name="Clum A."/>
            <person name="Dockter R.B."/>
            <person name="Fauchery L."/>
            <person name="Guy J."/>
            <person name="Iotti M."/>
            <person name="Le Tacon F."/>
            <person name="Lindquist E.A."/>
            <person name="Lipzen A."/>
            <person name="Malagnac F."/>
            <person name="Mello A."/>
            <person name="Molinier V."/>
            <person name="Miyauchi S."/>
            <person name="Poulain J."/>
            <person name="Riccioni C."/>
            <person name="Rubini A."/>
            <person name="Sitrit Y."/>
            <person name="Splivallo R."/>
            <person name="Traeger S."/>
            <person name="Wang M."/>
            <person name="Zifcakova L."/>
            <person name="Wipf D."/>
            <person name="Zambonelli A."/>
            <person name="Paolocci F."/>
            <person name="Nowrousian M."/>
            <person name="Ottonello S."/>
            <person name="Baldrian P."/>
            <person name="Spatafora J.W."/>
            <person name="Henrissat B."/>
            <person name="Nagy L.G."/>
            <person name="Aury J.M."/>
            <person name="Wincker P."/>
            <person name="Grigoriev I.V."/>
            <person name="Bonfante P."/>
            <person name="Martin F.M."/>
        </authorList>
    </citation>
    <scope>NUCLEOTIDE SEQUENCE [LARGE SCALE GENOMIC DNA]</scope>
    <source>
        <strain evidence="1 2">RN42</strain>
    </source>
</reference>
<protein>
    <submittedName>
        <fullName evidence="1">Uncharacterized protein</fullName>
    </submittedName>
</protein>
<dbReference type="EMBL" id="ML119785">
    <property type="protein sequence ID" value="RPA74622.1"/>
    <property type="molecule type" value="Genomic_DNA"/>
</dbReference>
<evidence type="ECO:0000313" key="1">
    <source>
        <dbReference type="EMBL" id="RPA74622.1"/>
    </source>
</evidence>
<evidence type="ECO:0000313" key="2">
    <source>
        <dbReference type="Proteomes" id="UP000275078"/>
    </source>
</evidence>
<sequence length="121" mass="13257">MPIGRRNGICQKPHPPRPLIRVRPVDQRSLLACGLSSVLPAAVVSGVVDRKDFPPRIRDVSQPLALAFDTVVAREILIQVTVLNLSQNLAPESTKAKVKAGLTQGQDNLWHSRNNKQLLLA</sequence>